<evidence type="ECO:0000256" key="4">
    <source>
        <dbReference type="ARBA" id="ARBA00022656"/>
    </source>
</evidence>
<evidence type="ECO:0000313" key="9">
    <source>
        <dbReference type="Proteomes" id="UP000662572"/>
    </source>
</evidence>
<dbReference type="Gene3D" id="2.60.120.380">
    <property type="match status" value="7"/>
</dbReference>
<keyword evidence="3" id="KW-0964">Secreted</keyword>
<dbReference type="InterPro" id="IPR011049">
    <property type="entry name" value="Serralysin-like_metalloprot_C"/>
</dbReference>
<dbReference type="SUPFAM" id="SSF55486">
    <property type="entry name" value="Metalloproteases ('zincins'), catalytic domain"/>
    <property type="match status" value="1"/>
</dbReference>
<organism evidence="8 9">
    <name type="scientific">Asticcacaulis endophyticus</name>
    <dbReference type="NCBI Taxonomy" id="1395890"/>
    <lineage>
        <taxon>Bacteria</taxon>
        <taxon>Pseudomonadati</taxon>
        <taxon>Pseudomonadota</taxon>
        <taxon>Alphaproteobacteria</taxon>
        <taxon>Caulobacterales</taxon>
        <taxon>Caulobacteraceae</taxon>
        <taxon>Asticcacaulis</taxon>
    </lineage>
</organism>
<keyword evidence="5" id="KW-0677">Repeat</keyword>
<evidence type="ECO:0000256" key="6">
    <source>
        <dbReference type="ARBA" id="ARBA00023026"/>
    </source>
</evidence>
<evidence type="ECO:0000313" key="8">
    <source>
        <dbReference type="EMBL" id="GGZ25670.1"/>
    </source>
</evidence>
<keyword evidence="7" id="KW-0472">Membrane</keyword>
<dbReference type="GO" id="GO:0005576">
    <property type="term" value="C:extracellular region"/>
    <property type="evidence" value="ECO:0007669"/>
    <property type="project" value="UniProtKB-SubCell"/>
</dbReference>
<evidence type="ECO:0008006" key="10">
    <source>
        <dbReference type="Google" id="ProtNLM"/>
    </source>
</evidence>
<dbReference type="Pfam" id="PF16184">
    <property type="entry name" value="Cadherin_3"/>
    <property type="match status" value="1"/>
</dbReference>
<keyword evidence="4" id="KW-0800">Toxin</keyword>
<dbReference type="Gene3D" id="2.150.10.10">
    <property type="entry name" value="Serralysin-like metalloprotease, C-terminal"/>
    <property type="match status" value="9"/>
</dbReference>
<dbReference type="InterPro" id="IPR018511">
    <property type="entry name" value="Hemolysin-typ_Ca-bd_CS"/>
</dbReference>
<gene>
    <name evidence="8" type="ORF">GCM10011273_08850</name>
</gene>
<evidence type="ECO:0000256" key="7">
    <source>
        <dbReference type="ARBA" id="ARBA00023136"/>
    </source>
</evidence>
<evidence type="ECO:0000256" key="2">
    <source>
        <dbReference type="ARBA" id="ARBA00004613"/>
    </source>
</evidence>
<dbReference type="PRINTS" id="PR00313">
    <property type="entry name" value="CABNDNGRPT"/>
</dbReference>
<dbReference type="PROSITE" id="PS00330">
    <property type="entry name" value="HEMOLYSIN_CALCIUM"/>
    <property type="match status" value="9"/>
</dbReference>
<protein>
    <recommendedName>
        <fullName evidence="10">Ca2+-binding protein, RTX toxin-related</fullName>
    </recommendedName>
</protein>
<evidence type="ECO:0000256" key="5">
    <source>
        <dbReference type="ARBA" id="ARBA00022737"/>
    </source>
</evidence>
<name>A0A918UPZ4_9CAUL</name>
<proteinExistence type="predicted"/>
<dbReference type="GO" id="GO:0005509">
    <property type="term" value="F:calcium ion binding"/>
    <property type="evidence" value="ECO:0007669"/>
    <property type="project" value="InterPro"/>
</dbReference>
<dbReference type="GO" id="GO:0090729">
    <property type="term" value="F:toxin activity"/>
    <property type="evidence" value="ECO:0007669"/>
    <property type="project" value="UniProtKB-KW"/>
</dbReference>
<dbReference type="InterPro" id="IPR003995">
    <property type="entry name" value="RTX_toxin_determinant-A"/>
</dbReference>
<keyword evidence="9" id="KW-1185">Reference proteome</keyword>
<evidence type="ECO:0000256" key="1">
    <source>
        <dbReference type="ARBA" id="ARBA00004370"/>
    </source>
</evidence>
<keyword evidence="6" id="KW-0843">Virulence</keyword>
<dbReference type="SUPFAM" id="SSF51120">
    <property type="entry name" value="beta-Roll"/>
    <property type="match status" value="6"/>
</dbReference>
<reference evidence="8" key="1">
    <citation type="journal article" date="2014" name="Int. J. Syst. Evol. Microbiol.">
        <title>Complete genome sequence of Corynebacterium casei LMG S-19264T (=DSM 44701T), isolated from a smear-ripened cheese.</title>
        <authorList>
            <consortium name="US DOE Joint Genome Institute (JGI-PGF)"/>
            <person name="Walter F."/>
            <person name="Albersmeier A."/>
            <person name="Kalinowski J."/>
            <person name="Ruckert C."/>
        </authorList>
    </citation>
    <scope>NUCLEOTIDE SEQUENCE</scope>
    <source>
        <strain evidence="8">KCTC 32296</strain>
    </source>
</reference>
<dbReference type="EMBL" id="BMZB01000001">
    <property type="protein sequence ID" value="GGZ25670.1"/>
    <property type="molecule type" value="Genomic_DNA"/>
</dbReference>
<reference evidence="8" key="2">
    <citation type="submission" date="2020-09" db="EMBL/GenBank/DDBJ databases">
        <authorList>
            <person name="Sun Q."/>
            <person name="Kim S."/>
        </authorList>
    </citation>
    <scope>NUCLEOTIDE SEQUENCE</scope>
    <source>
        <strain evidence="8">KCTC 32296</strain>
    </source>
</reference>
<dbReference type="RefSeq" id="WP_189485132.1">
    <property type="nucleotide sequence ID" value="NZ_BMZB01000001.1"/>
</dbReference>
<dbReference type="PRINTS" id="PR01488">
    <property type="entry name" value="RTXTOXINA"/>
</dbReference>
<comment type="subcellular location">
    <subcellularLocation>
        <location evidence="1">Membrane</location>
    </subcellularLocation>
    <subcellularLocation>
        <location evidence="2">Secreted</location>
    </subcellularLocation>
</comment>
<evidence type="ECO:0000256" key="3">
    <source>
        <dbReference type="ARBA" id="ARBA00022525"/>
    </source>
</evidence>
<dbReference type="GO" id="GO:0016020">
    <property type="term" value="C:membrane"/>
    <property type="evidence" value="ECO:0007669"/>
    <property type="project" value="UniProtKB-SubCell"/>
</dbReference>
<accession>A0A918UPZ4</accession>
<comment type="caution">
    <text evidence="8">The sequence shown here is derived from an EMBL/GenBank/DDBJ whole genome shotgun (WGS) entry which is preliminary data.</text>
</comment>
<dbReference type="PANTHER" id="PTHR38340:SF1">
    <property type="entry name" value="S-LAYER PROTEIN"/>
    <property type="match status" value="1"/>
</dbReference>
<dbReference type="Pfam" id="PF00353">
    <property type="entry name" value="HemolysinCabind"/>
    <property type="match status" value="11"/>
</dbReference>
<dbReference type="InterPro" id="IPR001343">
    <property type="entry name" value="Hemolysn_Ca-bd"/>
</dbReference>
<sequence>MAFIDINGTDVAGDQSTTVSVGVGGSVQGNVATTSDSDWYKIDLVAGQSYFFSLDSAEASGLADAYLKLYGPFNSLVAGNNDAGAGNNAFISFTATMSGSYYLAASGYAGTTGSYVLKAAAAPADTIAGDRTTTATMMVGQTLTGLANTSTDSDWYAIQLTAGVSYIFTLSGTDGADYGGMDFGGLNILTGPGAYMASGSYAPEYATTVYSPVANLTTVTFTPTTTDTYYIMATAAGGQYNPVDRYAGGYTLTANVLPADIDAQGAVTLTAGQSVSSRFETTTDVDTFSVSLLAGQTYSFYILPTGNDPVSSSELLIYPPSGTRLSSSGDLYNDNLAEITFQATQTGVYQVAAKGWGGSYTLHSAQLANLPANTTTPQAIAVGGDDYYGYLSSSTDHDWVAVDLVAGQSYIFNMDAVSRFIDPQLSLVNAAGVVLATNNDVRDYVKDAQIVYTATQTGRYYLDAGAFSNSGGTYLLSAARTSDGAGQTTQTAAGMSIGQMVTAALDHVGDQDWYAVTLAEGATYSFDLYTTGPDAINYPRLIMKSADGTIVGGGSVSAAEIHTRFTATAGGTYYISVESNADASTGGYRLLSALIDDIASNNTTRGVIGVGQTINGTIDFASEYNISNVADSDWYGIDLVAGQSYIFKLDKAASGLALDPFLTLYDSEGNYLSSNDNGAPTYYYEAGGNAFLQFIASATDTYYLAARGAGSQMTGGYTLSAQTTNDIFDSTQTHTALTIGGSLESTLDTATDRDWVRLNLAEGQSYVFSADPQAGSGLTDLRLELYDGSGNIIRTAILGPTEDGAAMRYTASHSGTYPGTFYLAVSSRSGDTGGYNLRTMAAAPQNPLDTIDGDTQVAGTQVKVYFAGANESFSGEAGNVPWRGSDIDGFMAAAGTWSDYANIGFTRVLNAQDADLVVMLDSSPGEATRIEGVGSAPDVVVMNSASLGYGVQAGTSAYWAFLQASGLALGLKQTYVWTPTGEAMEGVPGAGAYSGTAALNNPYYTVMSYYQQLAGSNSGAPVTPMALDIALLQQKYGAVAHNATDTTYTIEALLSGSATYVGIWDTGGIDTISYSGVGPITIDLRPASLTNTAGGGGYISGPYNGYSALVGYTIANGTVIENATGGVSGDTLTGNDANNILTGNAGDDTLQGGKGDDTLSGGDGADTVSYSDSAVGVTVDLSLTTAQNTGNGTDALSSIERFVGSSHDDALRLNNADNRANGGAGNDTLVLTGNYADYAITEQYSAYGRAFAFVSSTGGTDYIDAFEVFQFADRTLTAAQLINTKPQLQGDFGAIMLENSGYVLTTEDIRFVDEDSAYLTYTVTSLTHGAVYVNGVASSNFTSDQLAAGLVSFRHDGHTDPTAYFSFTAFDGITYADSYPGSMNFVVIHAPGVVFNGTAGDDYIVTSGAKDFINGGAGNDIIDGRDGADTIYGGAGNDLIYLYFDNVGFDGGDGIDTITYERMTRGVYTYSLGPNNENVIGTRFDDTLVGSFADNVIDGGQGADNMTGGYGSDTYIVDNGGDVIVENDENGDDTVNAYVSYRLSENIEILNLIGSQAVVGIGNRSHNIITGNAADNELNGLSGNDQLYGGDGRDKLYGGQGNDLLIGGHGDDTLYGETGRDTLFGEVGNDTLMGGAGDDILLGQDGNDTLFGESGHDTLVGGTGDDLLYGQEGFDTLTGDDGTDRLFGGADDDRLIGGFGDDQLYGEDGHDTLFGEFGNDTLIGGLGDDILLGQDGADVLFGELGNDTLVGGSGNDLQYGQAGFDTLSGEDGDDGLYGGADDDRLIGGHGRDSLYGEDGHDALFGEFGDDTLSGGAGNDALYGQAGVDTLLGGDGNDFLSGGAEGDWLTGGAGADMFQFDSPLMPADFITDFNRAEGDRFIINGSSFSAPAGFQLTQGVGFLSGAGVMPVAATASFYFDTQTRALWFDSDGTGAGNAHVIAFLLNTPTLAASDFLIV</sequence>
<dbReference type="InterPro" id="IPR050557">
    <property type="entry name" value="RTX_toxin/Mannuronan_C5-epim"/>
</dbReference>
<dbReference type="PANTHER" id="PTHR38340">
    <property type="entry name" value="S-LAYER PROTEIN"/>
    <property type="match status" value="1"/>
</dbReference>
<dbReference type="Proteomes" id="UP000662572">
    <property type="component" value="Unassembled WGS sequence"/>
</dbReference>